<reference evidence="1 2" key="1">
    <citation type="submission" date="2024-02" db="EMBL/GenBank/DDBJ databases">
        <authorList>
            <person name="Chen Y."/>
            <person name="Shah S."/>
            <person name="Dougan E. K."/>
            <person name="Thang M."/>
            <person name="Chan C."/>
        </authorList>
    </citation>
    <scope>NUCLEOTIDE SEQUENCE [LARGE SCALE GENOMIC DNA]</scope>
</reference>
<accession>A0ABP0KDG4</accession>
<keyword evidence="2" id="KW-1185">Reference proteome</keyword>
<dbReference type="EMBL" id="CAXAMN010008347">
    <property type="protein sequence ID" value="CAK9024839.1"/>
    <property type="molecule type" value="Genomic_DNA"/>
</dbReference>
<gene>
    <name evidence="1" type="ORF">CCMP2556_LOCUS15789</name>
</gene>
<protein>
    <submittedName>
        <fullName evidence="1">Uncharacterized protein</fullName>
    </submittedName>
</protein>
<name>A0ABP0KDG4_9DINO</name>
<comment type="caution">
    <text evidence="1">The sequence shown here is derived from an EMBL/GenBank/DDBJ whole genome shotgun (WGS) entry which is preliminary data.</text>
</comment>
<dbReference type="Proteomes" id="UP001642484">
    <property type="component" value="Unassembled WGS sequence"/>
</dbReference>
<proteinExistence type="predicted"/>
<sequence length="67" mass="7108">MSLRRVAIRRHSDHLVAETAEEAMASFAAQLAAEFGSSDSNPHRVSAGRSVMALSPAEPEPGFGGRE</sequence>
<evidence type="ECO:0000313" key="2">
    <source>
        <dbReference type="Proteomes" id="UP001642484"/>
    </source>
</evidence>
<organism evidence="1 2">
    <name type="scientific">Durusdinium trenchii</name>
    <dbReference type="NCBI Taxonomy" id="1381693"/>
    <lineage>
        <taxon>Eukaryota</taxon>
        <taxon>Sar</taxon>
        <taxon>Alveolata</taxon>
        <taxon>Dinophyceae</taxon>
        <taxon>Suessiales</taxon>
        <taxon>Symbiodiniaceae</taxon>
        <taxon>Durusdinium</taxon>
    </lineage>
</organism>
<feature type="non-terminal residue" evidence="1">
    <location>
        <position position="67"/>
    </location>
</feature>
<evidence type="ECO:0000313" key="1">
    <source>
        <dbReference type="EMBL" id="CAK9024839.1"/>
    </source>
</evidence>